<accession>A0A0F9PWY7</accession>
<organism evidence="2">
    <name type="scientific">marine sediment metagenome</name>
    <dbReference type="NCBI Taxonomy" id="412755"/>
    <lineage>
        <taxon>unclassified sequences</taxon>
        <taxon>metagenomes</taxon>
        <taxon>ecological metagenomes</taxon>
    </lineage>
</organism>
<sequence>MSTNKPRPECTTPNCTSLQTGQHRDKCLRCYSAFTRAIRREQTTWEELEAKGLIAPTKLKGGPACQQLAEVLGVGTAKLGRPRKATSSK</sequence>
<proteinExistence type="predicted"/>
<dbReference type="EMBL" id="LAZR01001985">
    <property type="protein sequence ID" value="KKN36150.1"/>
    <property type="molecule type" value="Genomic_DNA"/>
</dbReference>
<dbReference type="AlphaFoldDB" id="A0A0F9PWY7"/>
<reference evidence="2" key="1">
    <citation type="journal article" date="2015" name="Nature">
        <title>Complex archaea that bridge the gap between prokaryotes and eukaryotes.</title>
        <authorList>
            <person name="Spang A."/>
            <person name="Saw J.H."/>
            <person name="Jorgensen S.L."/>
            <person name="Zaremba-Niedzwiedzka K."/>
            <person name="Martijn J."/>
            <person name="Lind A.E."/>
            <person name="van Eijk R."/>
            <person name="Schleper C."/>
            <person name="Guy L."/>
            <person name="Ettema T.J."/>
        </authorList>
    </citation>
    <scope>NUCLEOTIDE SEQUENCE</scope>
</reference>
<protein>
    <submittedName>
        <fullName evidence="2">Uncharacterized protein</fullName>
    </submittedName>
</protein>
<gene>
    <name evidence="2" type="ORF">LCGC14_0776330</name>
</gene>
<name>A0A0F9PWY7_9ZZZZ</name>
<evidence type="ECO:0000313" key="2">
    <source>
        <dbReference type="EMBL" id="KKN36150.1"/>
    </source>
</evidence>
<comment type="caution">
    <text evidence="2">The sequence shown here is derived from an EMBL/GenBank/DDBJ whole genome shotgun (WGS) entry which is preliminary data.</text>
</comment>
<evidence type="ECO:0000256" key="1">
    <source>
        <dbReference type="SAM" id="MobiDB-lite"/>
    </source>
</evidence>
<feature type="region of interest" description="Disordered" evidence="1">
    <location>
        <begin position="1"/>
        <end position="20"/>
    </location>
</feature>